<evidence type="ECO:0000313" key="5">
    <source>
        <dbReference type="EMBL" id="MQL76825.1"/>
    </source>
</evidence>
<dbReference type="GO" id="GO:0004407">
    <property type="term" value="F:histone deacetylase activity"/>
    <property type="evidence" value="ECO:0007669"/>
    <property type="project" value="TreeGrafter"/>
</dbReference>
<proteinExistence type="predicted"/>
<reference evidence="5" key="1">
    <citation type="submission" date="2017-07" db="EMBL/GenBank/DDBJ databases">
        <title>Taro Niue Genome Assembly and Annotation.</title>
        <authorList>
            <person name="Atibalentja N."/>
            <person name="Keating K."/>
            <person name="Fields C.J."/>
        </authorList>
    </citation>
    <scope>NUCLEOTIDE SEQUENCE</scope>
    <source>
        <strain evidence="5">Niue_2</strain>
        <tissue evidence="5">Leaf</tissue>
    </source>
</reference>
<dbReference type="PRINTS" id="PR01270">
    <property type="entry name" value="HDASUPER"/>
</dbReference>
<dbReference type="PANTHER" id="PTHR10625:SF39">
    <property type="entry name" value="HISTONE DEACETYLASE 9"/>
    <property type="match status" value="1"/>
</dbReference>
<dbReference type="Pfam" id="PF00850">
    <property type="entry name" value="Hist_deacetyl"/>
    <property type="match status" value="1"/>
</dbReference>
<feature type="region of interest" description="Disordered" evidence="2">
    <location>
        <begin position="404"/>
        <end position="427"/>
    </location>
</feature>
<dbReference type="GO" id="GO:0005634">
    <property type="term" value="C:nucleus"/>
    <property type="evidence" value="ECO:0007669"/>
    <property type="project" value="TreeGrafter"/>
</dbReference>
<evidence type="ECO:0000259" key="4">
    <source>
        <dbReference type="Pfam" id="PF00850"/>
    </source>
</evidence>
<gene>
    <name evidence="5" type="ORF">Taro_009225</name>
</gene>
<dbReference type="Proteomes" id="UP000652761">
    <property type="component" value="Unassembled WGS sequence"/>
</dbReference>
<dbReference type="InterPro" id="IPR023696">
    <property type="entry name" value="Ureohydrolase_dom_sf"/>
</dbReference>
<feature type="compositionally biased region" description="Basic and acidic residues" evidence="2">
    <location>
        <begin position="507"/>
        <end position="517"/>
    </location>
</feature>
<feature type="transmembrane region" description="Helical" evidence="3">
    <location>
        <begin position="626"/>
        <end position="645"/>
    </location>
</feature>
<organism evidence="5 6">
    <name type="scientific">Colocasia esculenta</name>
    <name type="common">Wild taro</name>
    <name type="synonym">Arum esculentum</name>
    <dbReference type="NCBI Taxonomy" id="4460"/>
    <lineage>
        <taxon>Eukaryota</taxon>
        <taxon>Viridiplantae</taxon>
        <taxon>Streptophyta</taxon>
        <taxon>Embryophyta</taxon>
        <taxon>Tracheophyta</taxon>
        <taxon>Spermatophyta</taxon>
        <taxon>Magnoliopsida</taxon>
        <taxon>Liliopsida</taxon>
        <taxon>Araceae</taxon>
        <taxon>Aroideae</taxon>
        <taxon>Colocasieae</taxon>
        <taxon>Colocasia</taxon>
    </lineage>
</organism>
<accession>A0A843U0B8</accession>
<name>A0A843U0B8_COLES</name>
<dbReference type="InterPro" id="IPR023801">
    <property type="entry name" value="His_deacetylse_dom"/>
</dbReference>
<keyword evidence="3" id="KW-1133">Transmembrane helix</keyword>
<feature type="compositionally biased region" description="Low complexity" evidence="2">
    <location>
        <begin position="525"/>
        <end position="543"/>
    </location>
</feature>
<feature type="compositionally biased region" description="Gly residues" evidence="2">
    <location>
        <begin position="544"/>
        <end position="568"/>
    </location>
</feature>
<comment type="cofactor">
    <cofactor evidence="1">
        <name>Zn(2+)</name>
        <dbReference type="ChEBI" id="CHEBI:29105"/>
    </cofactor>
</comment>
<dbReference type="AlphaFoldDB" id="A0A843U0B8"/>
<protein>
    <recommendedName>
        <fullName evidence="4">Histone deacetylase domain-containing protein</fullName>
    </recommendedName>
</protein>
<keyword evidence="3" id="KW-0472">Membrane</keyword>
<dbReference type="GO" id="GO:0040029">
    <property type="term" value="P:epigenetic regulation of gene expression"/>
    <property type="evidence" value="ECO:0007669"/>
    <property type="project" value="TreeGrafter"/>
</dbReference>
<evidence type="ECO:0000256" key="1">
    <source>
        <dbReference type="ARBA" id="ARBA00001947"/>
    </source>
</evidence>
<evidence type="ECO:0000313" key="6">
    <source>
        <dbReference type="Proteomes" id="UP000652761"/>
    </source>
</evidence>
<dbReference type="Gene3D" id="3.40.800.20">
    <property type="entry name" value="Histone deacetylase domain"/>
    <property type="match status" value="2"/>
</dbReference>
<dbReference type="CDD" id="cd09991">
    <property type="entry name" value="HDAC_classI"/>
    <property type="match status" value="1"/>
</dbReference>
<dbReference type="OrthoDB" id="1918432at2759"/>
<dbReference type="EMBL" id="NMUH01000319">
    <property type="protein sequence ID" value="MQL76825.1"/>
    <property type="molecule type" value="Genomic_DNA"/>
</dbReference>
<evidence type="ECO:0000256" key="3">
    <source>
        <dbReference type="SAM" id="Phobius"/>
    </source>
</evidence>
<feature type="region of interest" description="Disordered" evidence="2">
    <location>
        <begin position="506"/>
        <end position="603"/>
    </location>
</feature>
<keyword evidence="6" id="KW-1185">Reference proteome</keyword>
<feature type="domain" description="Histone deacetylase" evidence="4">
    <location>
        <begin position="99"/>
        <end position="385"/>
    </location>
</feature>
<sequence length="771" mass="86806">CTLHAGVNRPFRLLVFSCSRILLLERARKGDSARRIRLPIALRSRLRRRHLRRRHLLLRCAPFHDGILRLKGFFGMASKDRIAYFYDGDVGNVYFGPNHPMKPHRLCMTHHLVLSYELHKKMEIYVSHIIWTTKISPSRMQRPHKAYPVELAQFHSADYVEFLHRITPDKQHLFANELARCTSESHIFIFFSMQNFCDNLGEDCPIFDNLFEFCQIYAGGTLDAARRLNNQLCDIAINWAGGLHHAKKCEASGFCYVNDLVLGILELLKYHARVLYIDIDVHHGDGVEEAFYFTDRVMTVSFHKYGDMFFPGTGDVKEIGEREGKYYAINVPLKDGIDDTSFTRLFKTIIAKVVETYLPGAIVLQCGADSLAGDRLGCFNLSIDGNPFVIIQYWSWMAESGRLGESDPADPDSGRVGSLDPADSNGVWPTLSRPEIQYKDDVHNDGEVMRGTINVITLIARSMNERLDAVAEVERYKMKVGIYGGYDMTYAAQRLSPNFFLKNKKSHLTEEREENRERGRRRRLAVAPAAACSGAGGDPPWSSGGEGGSSGGGRGGQGAGKGGLGIRGVGLESRDSGGSGPTNGTPRILATSPAKSGRRAPTRLRADPGDFAIHGHSECVRFVKKFNLPLLVCFLFSFSFLFLYLNIEMPIWNSKFCFLKVTGGGGYTKENVARCWTVETGVLLETELPNEIPENEYIEYFAPHYSLKLHSGNLENLNTKSYISAIKAQVFENLRCIQHAPSVQMHEVPPDFYIPDFDEDEQNPDERMDRK</sequence>
<keyword evidence="3" id="KW-0812">Transmembrane</keyword>
<dbReference type="InterPro" id="IPR037138">
    <property type="entry name" value="His_deacetylse_dom_sf"/>
</dbReference>
<evidence type="ECO:0000256" key="2">
    <source>
        <dbReference type="SAM" id="MobiDB-lite"/>
    </source>
</evidence>
<dbReference type="InterPro" id="IPR000286">
    <property type="entry name" value="HDACs"/>
</dbReference>
<comment type="caution">
    <text evidence="5">The sequence shown here is derived from an EMBL/GenBank/DDBJ whole genome shotgun (WGS) entry which is preliminary data.</text>
</comment>
<dbReference type="PANTHER" id="PTHR10625">
    <property type="entry name" value="HISTONE DEACETYLASE HDAC1-RELATED"/>
    <property type="match status" value="1"/>
</dbReference>
<dbReference type="SUPFAM" id="SSF52768">
    <property type="entry name" value="Arginase/deacetylase"/>
    <property type="match status" value="2"/>
</dbReference>
<feature type="non-terminal residue" evidence="5">
    <location>
        <position position="771"/>
    </location>
</feature>